<comment type="caution">
    <text evidence="1">The sequence shown here is derived from an EMBL/GenBank/DDBJ whole genome shotgun (WGS) entry which is preliminary data.</text>
</comment>
<name>A0A698FXP6_CAMLA</name>
<dbReference type="EMBL" id="AAKYAN010000011">
    <property type="protein sequence ID" value="ECW8954976.1"/>
    <property type="molecule type" value="Genomic_DNA"/>
</dbReference>
<protein>
    <submittedName>
        <fullName evidence="1">Uncharacterized protein</fullName>
    </submittedName>
</protein>
<proteinExistence type="predicted"/>
<sequence length="318" mass="34329">MSVDMSSKIDELAHNIGEVINRADALMDKFEKNEGDIAGIEEKLEKAATIDKDNSFSGNNSFEKPISIPEATKENEGINLGQADGRYSQLLTKDLSITVGTGPETATHFNSLQKAILEVSKYIVIDNKKISIRFTSDIETDEIVLIAGLISPNLYINFNGFKLKSTYDGMAIYLLNSKIRQIIKPYVESVGNCFHFSLSACEMFGDLTTDYTSKLSCLRPNQNVNNPLSGLFIGTGSDVGIRGKFQFLTPDTNKHFATSTGGGVISYRVPTEIVQASGIAFNVLNGGIIDNKGATVTGGATKNSQTPNEVTSAGIIFG</sequence>
<evidence type="ECO:0000313" key="1">
    <source>
        <dbReference type="EMBL" id="ECW8954976.1"/>
    </source>
</evidence>
<accession>A0A698FXP6</accession>
<evidence type="ECO:0000313" key="2">
    <source>
        <dbReference type="Proteomes" id="UP000440714"/>
    </source>
</evidence>
<organism evidence="1 2">
    <name type="scientific">Campylobacter lari</name>
    <dbReference type="NCBI Taxonomy" id="201"/>
    <lineage>
        <taxon>Bacteria</taxon>
        <taxon>Pseudomonadati</taxon>
        <taxon>Campylobacterota</taxon>
        <taxon>Epsilonproteobacteria</taxon>
        <taxon>Campylobacterales</taxon>
        <taxon>Campylobacteraceae</taxon>
        <taxon>Campylobacter</taxon>
    </lineage>
</organism>
<dbReference type="AlphaFoldDB" id="A0A698FXP6"/>
<dbReference type="Proteomes" id="UP000440714">
    <property type="component" value="Unassembled WGS sequence"/>
</dbReference>
<gene>
    <name evidence="1" type="ORF">F5R70_06005</name>
</gene>
<reference evidence="1 2" key="1">
    <citation type="submission" date="2019-09" db="EMBL/GenBank/DDBJ databases">
        <authorList>
            <consortium name="PulseNet: The National Subtyping Network for Foodborne Disease Surveillance"/>
            <person name="Tarr C.L."/>
            <person name="Trees E."/>
            <person name="Katz L.S."/>
            <person name="Carleton-Romer H.A."/>
            <person name="Stroika S."/>
            <person name="Kucerova Z."/>
            <person name="Roache K.F."/>
            <person name="Sabol A.L."/>
            <person name="Besser J."/>
            <person name="Gerner-Smidt P."/>
        </authorList>
    </citation>
    <scope>NUCLEOTIDE SEQUENCE [LARGE SCALE GENOMIC DNA]</scope>
    <source>
        <strain evidence="1 2">PNUSAC011760</strain>
    </source>
</reference>